<reference evidence="6 7" key="1">
    <citation type="submission" date="2024-06" db="EMBL/GenBank/DDBJ databases">
        <authorList>
            <person name="Kraege A."/>
            <person name="Thomma B."/>
        </authorList>
    </citation>
    <scope>NUCLEOTIDE SEQUENCE [LARGE SCALE GENOMIC DNA]</scope>
</reference>
<feature type="region of interest" description="Disordered" evidence="4">
    <location>
        <begin position="195"/>
        <end position="245"/>
    </location>
</feature>
<dbReference type="PANTHER" id="PTHR10252:SF54">
    <property type="entry name" value="CHROMATIN ACCESSIBILITY COMPLEX PROTEIN 1"/>
    <property type="match status" value="1"/>
</dbReference>
<keyword evidence="7" id="KW-1185">Reference proteome</keyword>
<dbReference type="Pfam" id="PF00808">
    <property type="entry name" value="CBFD_NFYB_HMF"/>
    <property type="match status" value="1"/>
</dbReference>
<dbReference type="EMBL" id="CAXHTA020000007">
    <property type="protein sequence ID" value="CAL5222792.1"/>
    <property type="molecule type" value="Genomic_DNA"/>
</dbReference>
<name>A0ABP1FYZ9_9CHLO</name>
<dbReference type="Gene3D" id="1.10.20.10">
    <property type="entry name" value="Histone, subunit A"/>
    <property type="match status" value="1"/>
</dbReference>
<feature type="compositionally biased region" description="Low complexity" evidence="4">
    <location>
        <begin position="198"/>
        <end position="216"/>
    </location>
</feature>
<keyword evidence="2 3" id="KW-0539">Nucleus</keyword>
<evidence type="ECO:0000313" key="7">
    <source>
        <dbReference type="Proteomes" id="UP001497392"/>
    </source>
</evidence>
<gene>
    <name evidence="6" type="primary">g5208</name>
    <name evidence="6" type="ORF">VP750_LOCUS4451</name>
</gene>
<feature type="compositionally biased region" description="Basic and acidic residues" evidence="4">
    <location>
        <begin position="90"/>
        <end position="100"/>
    </location>
</feature>
<dbReference type="InterPro" id="IPR009072">
    <property type="entry name" value="Histone-fold"/>
</dbReference>
<dbReference type="SMART" id="SM00398">
    <property type="entry name" value="HMG"/>
    <property type="match status" value="1"/>
</dbReference>
<dbReference type="Proteomes" id="UP001497392">
    <property type="component" value="Unassembled WGS sequence"/>
</dbReference>
<dbReference type="Pfam" id="PF00505">
    <property type="entry name" value="HMG_box"/>
    <property type="match status" value="1"/>
</dbReference>
<accession>A0ABP1FYZ9</accession>
<feature type="DNA-binding region" description="HMG box" evidence="3">
    <location>
        <begin position="1"/>
        <end position="75"/>
    </location>
</feature>
<proteinExistence type="predicted"/>
<dbReference type="CDD" id="cd22929">
    <property type="entry name" value="HFD_POLE4-like"/>
    <property type="match status" value="1"/>
</dbReference>
<evidence type="ECO:0000256" key="2">
    <source>
        <dbReference type="ARBA" id="ARBA00023242"/>
    </source>
</evidence>
<protein>
    <submittedName>
        <fullName evidence="6">G5208 protein</fullName>
    </submittedName>
</protein>
<dbReference type="InterPro" id="IPR003958">
    <property type="entry name" value="CBFA_NFYB_domain"/>
</dbReference>
<dbReference type="InterPro" id="IPR009071">
    <property type="entry name" value="HMG_box_dom"/>
</dbReference>
<dbReference type="InterPro" id="IPR050568">
    <property type="entry name" value="Transcr_DNA_Rep_Reg"/>
</dbReference>
<evidence type="ECO:0000313" key="6">
    <source>
        <dbReference type="EMBL" id="CAL5222792.1"/>
    </source>
</evidence>
<evidence type="ECO:0000256" key="4">
    <source>
        <dbReference type="SAM" id="MobiDB-lite"/>
    </source>
</evidence>
<dbReference type="SUPFAM" id="SSF47095">
    <property type="entry name" value="HMG-box"/>
    <property type="match status" value="1"/>
</dbReference>
<feature type="compositionally biased region" description="Basic and acidic residues" evidence="4">
    <location>
        <begin position="58"/>
        <end position="68"/>
    </location>
</feature>
<comment type="caution">
    <text evidence="6">The sequence shown here is derived from an EMBL/GenBank/DDBJ whole genome shotgun (WGS) entry which is preliminary data.</text>
</comment>
<evidence type="ECO:0000256" key="1">
    <source>
        <dbReference type="ARBA" id="ARBA00004123"/>
    </source>
</evidence>
<evidence type="ECO:0000256" key="3">
    <source>
        <dbReference type="PROSITE-ProRule" id="PRU00267"/>
    </source>
</evidence>
<feature type="region of interest" description="Disordered" evidence="4">
    <location>
        <begin position="58"/>
        <end position="102"/>
    </location>
</feature>
<organism evidence="6 7">
    <name type="scientific">Coccomyxa viridis</name>
    <dbReference type="NCBI Taxonomy" id="1274662"/>
    <lineage>
        <taxon>Eukaryota</taxon>
        <taxon>Viridiplantae</taxon>
        <taxon>Chlorophyta</taxon>
        <taxon>core chlorophytes</taxon>
        <taxon>Trebouxiophyceae</taxon>
        <taxon>Trebouxiophyceae incertae sedis</taxon>
        <taxon>Coccomyxaceae</taxon>
        <taxon>Coccomyxa</taxon>
    </lineage>
</organism>
<dbReference type="PROSITE" id="PS50118">
    <property type="entry name" value="HMG_BOX_2"/>
    <property type="match status" value="1"/>
</dbReference>
<dbReference type="PANTHER" id="PTHR10252">
    <property type="entry name" value="HISTONE-LIKE TRANSCRIPTION FACTOR CCAAT-RELATED"/>
    <property type="match status" value="1"/>
</dbReference>
<sequence>MRGPTAFFLFSEKKREQTRAECVAAAEAGAKVSVAVVAKAIGEKWRALTDAEKAEYQEKASQRAKELAESAAAEAENEAGEDAEGGSPGKENEQRAEQDANAHPFGFPLSLVKRVMCLDPEVVRVSGDGLKAVAKAAELMLADMAAKACSAAQGQKRKTIKLSDIEQTVRRDRRLVEVGLKDVLAEDMFRESKAPLRDAANGSNAAAGKDAAGAEGTPAAQKPGPRKKAREAVDVARPITDFFSK</sequence>
<feature type="domain" description="HMG box" evidence="5">
    <location>
        <begin position="1"/>
        <end position="75"/>
    </location>
</feature>
<dbReference type="Gene3D" id="1.10.30.10">
    <property type="entry name" value="High mobility group box domain"/>
    <property type="match status" value="1"/>
</dbReference>
<dbReference type="SUPFAM" id="SSF47113">
    <property type="entry name" value="Histone-fold"/>
    <property type="match status" value="1"/>
</dbReference>
<keyword evidence="3" id="KW-0238">DNA-binding</keyword>
<evidence type="ECO:0000259" key="5">
    <source>
        <dbReference type="PROSITE" id="PS50118"/>
    </source>
</evidence>
<comment type="subcellular location">
    <subcellularLocation>
        <location evidence="1">Nucleus</location>
    </subcellularLocation>
</comment>
<dbReference type="InterPro" id="IPR036910">
    <property type="entry name" value="HMG_box_dom_sf"/>
</dbReference>
<feature type="compositionally biased region" description="Acidic residues" evidence="4">
    <location>
        <begin position="75"/>
        <end position="84"/>
    </location>
</feature>